<organism evidence="2 3">
    <name type="scientific">Phytophthora rubi</name>
    <dbReference type="NCBI Taxonomy" id="129364"/>
    <lineage>
        <taxon>Eukaryota</taxon>
        <taxon>Sar</taxon>
        <taxon>Stramenopiles</taxon>
        <taxon>Oomycota</taxon>
        <taxon>Peronosporomycetes</taxon>
        <taxon>Peronosporales</taxon>
        <taxon>Peronosporaceae</taxon>
        <taxon>Phytophthora</taxon>
    </lineage>
</organism>
<proteinExistence type="predicted"/>
<evidence type="ECO:0000256" key="1">
    <source>
        <dbReference type="SAM" id="MobiDB-lite"/>
    </source>
</evidence>
<dbReference type="AlphaFoldDB" id="A0A6A3NIK5"/>
<protein>
    <submittedName>
        <fullName evidence="2">Uncharacterized protein</fullName>
    </submittedName>
</protein>
<feature type="region of interest" description="Disordered" evidence="1">
    <location>
        <begin position="97"/>
        <end position="126"/>
    </location>
</feature>
<evidence type="ECO:0000313" key="3">
    <source>
        <dbReference type="Proteomes" id="UP000435112"/>
    </source>
</evidence>
<feature type="compositionally biased region" description="Acidic residues" evidence="1">
    <location>
        <begin position="20"/>
        <end position="36"/>
    </location>
</feature>
<accession>A0A6A3NIK5</accession>
<evidence type="ECO:0000313" key="2">
    <source>
        <dbReference type="EMBL" id="KAE9040215.1"/>
    </source>
</evidence>
<gene>
    <name evidence="2" type="ORF">PR002_g5066</name>
</gene>
<dbReference type="Proteomes" id="UP000435112">
    <property type="component" value="Unassembled WGS sequence"/>
</dbReference>
<feature type="region of interest" description="Disordered" evidence="1">
    <location>
        <begin position="1"/>
        <end position="82"/>
    </location>
</feature>
<name>A0A6A3NIK5_9STRA</name>
<sequence>MPPPPSPRLRTAQKRPLLPDDLDDSPLLPDDLDDSGSDASCSSSSGWQPSTGPSQAESTETTNSASEVTTQGHVIAPPPRKTQFKSWEAFDAYLATKRNLSRSSERGRTQQFSSAMIGWRRRSRRR</sequence>
<feature type="compositionally biased region" description="Polar residues" evidence="1">
    <location>
        <begin position="46"/>
        <end position="72"/>
    </location>
</feature>
<comment type="caution">
    <text evidence="2">The sequence shown here is derived from an EMBL/GenBank/DDBJ whole genome shotgun (WGS) entry which is preliminary data.</text>
</comment>
<reference evidence="2 3" key="1">
    <citation type="submission" date="2018-09" db="EMBL/GenBank/DDBJ databases">
        <title>Genomic investigation of the strawberry pathogen Phytophthora fragariae indicates pathogenicity is determined by transcriptional variation in three key races.</title>
        <authorList>
            <person name="Adams T.M."/>
            <person name="Armitage A.D."/>
            <person name="Sobczyk M.K."/>
            <person name="Bates H.J."/>
            <person name="Dunwell J.M."/>
            <person name="Nellist C.F."/>
            <person name="Harrison R.J."/>
        </authorList>
    </citation>
    <scope>NUCLEOTIDE SEQUENCE [LARGE SCALE GENOMIC DNA]</scope>
    <source>
        <strain evidence="2 3">SCRP324</strain>
    </source>
</reference>
<dbReference type="EMBL" id="QXFU01000210">
    <property type="protein sequence ID" value="KAE9040215.1"/>
    <property type="molecule type" value="Genomic_DNA"/>
</dbReference>